<accession>A0A8S1MG42</accession>
<dbReference type="GO" id="GO:0005524">
    <property type="term" value="F:ATP binding"/>
    <property type="evidence" value="ECO:0007669"/>
    <property type="project" value="UniProtKB-UniRule"/>
</dbReference>
<keyword evidence="3" id="KW-0723">Serine/threonine-protein kinase</keyword>
<keyword evidence="7 10" id="KW-0067">ATP-binding</keyword>
<dbReference type="FunFam" id="3.30.200.20:FF:000097">
    <property type="entry name" value="Probable serine/threonine-protein kinase nek1"/>
    <property type="match status" value="1"/>
</dbReference>
<dbReference type="InterPro" id="IPR051131">
    <property type="entry name" value="NEK_Ser/Thr_kinase_NIMA"/>
</dbReference>
<evidence type="ECO:0000256" key="9">
    <source>
        <dbReference type="ARBA" id="ARBA00048679"/>
    </source>
</evidence>
<proteinExistence type="inferred from homology"/>
<evidence type="ECO:0000256" key="6">
    <source>
        <dbReference type="ARBA" id="ARBA00022777"/>
    </source>
</evidence>
<evidence type="ECO:0000256" key="10">
    <source>
        <dbReference type="PROSITE-ProRule" id="PRU10141"/>
    </source>
</evidence>
<evidence type="ECO:0000313" key="13">
    <source>
        <dbReference type="Proteomes" id="UP000688137"/>
    </source>
</evidence>
<dbReference type="PROSITE" id="PS00107">
    <property type="entry name" value="PROTEIN_KINASE_ATP"/>
    <property type="match status" value="1"/>
</dbReference>
<evidence type="ECO:0000256" key="7">
    <source>
        <dbReference type="ARBA" id="ARBA00022840"/>
    </source>
</evidence>
<evidence type="ECO:0000256" key="8">
    <source>
        <dbReference type="ARBA" id="ARBA00047899"/>
    </source>
</evidence>
<evidence type="ECO:0000256" key="3">
    <source>
        <dbReference type="ARBA" id="ARBA00022527"/>
    </source>
</evidence>
<keyword evidence="5 10" id="KW-0547">Nucleotide-binding</keyword>
<comment type="catalytic activity">
    <reaction evidence="8">
        <text>L-threonyl-[protein] + ATP = O-phospho-L-threonyl-[protein] + ADP + H(+)</text>
        <dbReference type="Rhea" id="RHEA:46608"/>
        <dbReference type="Rhea" id="RHEA-COMP:11060"/>
        <dbReference type="Rhea" id="RHEA-COMP:11605"/>
        <dbReference type="ChEBI" id="CHEBI:15378"/>
        <dbReference type="ChEBI" id="CHEBI:30013"/>
        <dbReference type="ChEBI" id="CHEBI:30616"/>
        <dbReference type="ChEBI" id="CHEBI:61977"/>
        <dbReference type="ChEBI" id="CHEBI:456216"/>
        <dbReference type="EC" id="2.7.11.1"/>
    </reaction>
</comment>
<feature type="domain" description="Protein kinase" evidence="11">
    <location>
        <begin position="6"/>
        <end position="137"/>
    </location>
</feature>
<dbReference type="Pfam" id="PF00069">
    <property type="entry name" value="Pkinase"/>
    <property type="match status" value="1"/>
</dbReference>
<keyword evidence="4" id="KW-0808">Transferase</keyword>
<protein>
    <recommendedName>
        <fullName evidence="2">non-specific serine/threonine protein kinase</fullName>
        <ecNumber evidence="2">2.7.11.1</ecNumber>
    </recommendedName>
</protein>
<dbReference type="GO" id="GO:0004674">
    <property type="term" value="F:protein serine/threonine kinase activity"/>
    <property type="evidence" value="ECO:0007669"/>
    <property type="project" value="UniProtKB-KW"/>
</dbReference>
<dbReference type="InterPro" id="IPR000719">
    <property type="entry name" value="Prot_kinase_dom"/>
</dbReference>
<gene>
    <name evidence="12" type="ORF">PPRIM_AZ9-3.1.T0560160</name>
</gene>
<dbReference type="PANTHER" id="PTHR44899">
    <property type="entry name" value="CAMK FAMILY PROTEIN KINASE"/>
    <property type="match status" value="1"/>
</dbReference>
<dbReference type="PROSITE" id="PS50011">
    <property type="entry name" value="PROTEIN_KINASE_DOM"/>
    <property type="match status" value="1"/>
</dbReference>
<comment type="caution">
    <text evidence="12">The sequence shown here is derived from an EMBL/GenBank/DDBJ whole genome shotgun (WGS) entry which is preliminary data.</text>
</comment>
<dbReference type="InterPro" id="IPR017441">
    <property type="entry name" value="Protein_kinase_ATP_BS"/>
</dbReference>
<dbReference type="EC" id="2.7.11.1" evidence="2"/>
<name>A0A8S1MG42_PARPR</name>
<evidence type="ECO:0000256" key="4">
    <source>
        <dbReference type="ARBA" id="ARBA00022679"/>
    </source>
</evidence>
<dbReference type="AlphaFoldDB" id="A0A8S1MG42"/>
<dbReference type="SMART" id="SM00220">
    <property type="entry name" value="S_TKc"/>
    <property type="match status" value="1"/>
</dbReference>
<sequence length="137" mass="16251">MSLKDFQILQELGEGAYSKVYKIKRIADQQEYALKKVNLQSLSDKEKQNALNEVRILASVRHANVIQYKEAFLEEQSQTLCIVMEYADDGDLYQKIVECQKKGVLMSEKDIWNIFIQVFLNLYQYYRLQKVQKHYMI</sequence>
<evidence type="ECO:0000256" key="5">
    <source>
        <dbReference type="ARBA" id="ARBA00022741"/>
    </source>
</evidence>
<dbReference type="EMBL" id="CAJJDM010000057">
    <property type="protein sequence ID" value="CAD8076485.1"/>
    <property type="molecule type" value="Genomic_DNA"/>
</dbReference>
<comment type="catalytic activity">
    <reaction evidence="9">
        <text>L-seryl-[protein] + ATP = O-phospho-L-seryl-[protein] + ADP + H(+)</text>
        <dbReference type="Rhea" id="RHEA:17989"/>
        <dbReference type="Rhea" id="RHEA-COMP:9863"/>
        <dbReference type="Rhea" id="RHEA-COMP:11604"/>
        <dbReference type="ChEBI" id="CHEBI:15378"/>
        <dbReference type="ChEBI" id="CHEBI:29999"/>
        <dbReference type="ChEBI" id="CHEBI:30616"/>
        <dbReference type="ChEBI" id="CHEBI:83421"/>
        <dbReference type="ChEBI" id="CHEBI:456216"/>
        <dbReference type="EC" id="2.7.11.1"/>
    </reaction>
</comment>
<reference evidence="12" key="1">
    <citation type="submission" date="2021-01" db="EMBL/GenBank/DDBJ databases">
        <authorList>
            <consortium name="Genoscope - CEA"/>
            <person name="William W."/>
        </authorList>
    </citation>
    <scope>NUCLEOTIDE SEQUENCE</scope>
</reference>
<comment type="similarity">
    <text evidence="1">Belongs to the protein kinase superfamily. NEK Ser/Thr protein kinase family. NIMA subfamily.</text>
</comment>
<evidence type="ECO:0000313" key="12">
    <source>
        <dbReference type="EMBL" id="CAD8076485.1"/>
    </source>
</evidence>
<evidence type="ECO:0000259" key="11">
    <source>
        <dbReference type="PROSITE" id="PS50011"/>
    </source>
</evidence>
<evidence type="ECO:0000256" key="1">
    <source>
        <dbReference type="ARBA" id="ARBA00010886"/>
    </source>
</evidence>
<evidence type="ECO:0000256" key="2">
    <source>
        <dbReference type="ARBA" id="ARBA00012513"/>
    </source>
</evidence>
<keyword evidence="13" id="KW-1185">Reference proteome</keyword>
<organism evidence="12 13">
    <name type="scientific">Paramecium primaurelia</name>
    <dbReference type="NCBI Taxonomy" id="5886"/>
    <lineage>
        <taxon>Eukaryota</taxon>
        <taxon>Sar</taxon>
        <taxon>Alveolata</taxon>
        <taxon>Ciliophora</taxon>
        <taxon>Intramacronucleata</taxon>
        <taxon>Oligohymenophorea</taxon>
        <taxon>Peniculida</taxon>
        <taxon>Parameciidae</taxon>
        <taxon>Paramecium</taxon>
    </lineage>
</organism>
<feature type="binding site" evidence="10">
    <location>
        <position position="35"/>
    </location>
    <ligand>
        <name>ATP</name>
        <dbReference type="ChEBI" id="CHEBI:30616"/>
    </ligand>
</feature>
<dbReference type="Proteomes" id="UP000688137">
    <property type="component" value="Unassembled WGS sequence"/>
</dbReference>
<dbReference type="PANTHER" id="PTHR44899:SF6">
    <property type="entry name" value="SERINE_THREONINE PROTEIN KINASE"/>
    <property type="match status" value="1"/>
</dbReference>
<keyword evidence="6" id="KW-0418">Kinase</keyword>
<dbReference type="OMA" id="PRSEQMA"/>